<dbReference type="EMBL" id="VWPC01000021">
    <property type="protein sequence ID" value="KAA5839823.1"/>
    <property type="molecule type" value="Genomic_DNA"/>
</dbReference>
<feature type="signal peptide" evidence="1">
    <location>
        <begin position="1"/>
        <end position="30"/>
    </location>
</feature>
<evidence type="ECO:0008006" key="4">
    <source>
        <dbReference type="Google" id="ProtNLM"/>
    </source>
</evidence>
<reference evidence="2 3" key="1">
    <citation type="submission" date="2019-09" db="EMBL/GenBank/DDBJ databases">
        <authorList>
            <person name="Vacheron J."/>
            <person name="Dubost A."/>
            <person name="Prigent-Combaret C."/>
            <person name="Muller D."/>
        </authorList>
    </citation>
    <scope>NUCLEOTIDE SEQUENCE [LARGE SCALE GENOMIC DNA]</scope>
    <source>
        <strain evidence="2 3">JV497</strain>
    </source>
</reference>
<dbReference type="Pfam" id="PF13557">
    <property type="entry name" value="Phenol_MetA_deg"/>
    <property type="match status" value="1"/>
</dbReference>
<comment type="caution">
    <text evidence="2">The sequence shown here is derived from an EMBL/GenBank/DDBJ whole genome shotgun (WGS) entry which is preliminary data.</text>
</comment>
<sequence length="333" mass="36400">MQTSSVFKLVKSTGCTALTLVGALAIQPMAALGNERIADLSQLGSFSFGGGFLPPAGTTSVALAVGQYNYDKIAGDDGHMIEPLKKIDVTVKSGVLAILHMTDQKFLGADYGFRVLFPYMDITGVATVDTPFGSFKSDVEYSDLIDVVVTPVMLQWRDPSRTFNQSFSVNIEVPIGTYDNESFANSGRDNYSIEPMYAFTYISQAGYEFSSSFGLRYNFRNRNDGFYENGAVEGKYKNGSTFAWNFATGQHVGPFTVGVSGYALEQLTDDKIDGDQGPDNGKRSRVYAVGPAVSYRDYKNPKMPVLSLKYLKEFGAENRAQGEILSLIAAYTF</sequence>
<evidence type="ECO:0000313" key="3">
    <source>
        <dbReference type="Proteomes" id="UP000323924"/>
    </source>
</evidence>
<protein>
    <recommendedName>
        <fullName evidence="4">Protein involved in meta-pathway of phenol degradation</fullName>
    </recommendedName>
</protein>
<organism evidence="2 3">
    <name type="scientific">Pseudomonas chlororaphis</name>
    <dbReference type="NCBI Taxonomy" id="587753"/>
    <lineage>
        <taxon>Bacteria</taxon>
        <taxon>Pseudomonadati</taxon>
        <taxon>Pseudomonadota</taxon>
        <taxon>Gammaproteobacteria</taxon>
        <taxon>Pseudomonadales</taxon>
        <taxon>Pseudomonadaceae</taxon>
        <taxon>Pseudomonas</taxon>
    </lineage>
</organism>
<accession>A0AB34C494</accession>
<dbReference type="Proteomes" id="UP000323924">
    <property type="component" value="Unassembled WGS sequence"/>
</dbReference>
<dbReference type="RefSeq" id="WP_150052683.1">
    <property type="nucleotide sequence ID" value="NZ_VWPC01000021.1"/>
</dbReference>
<gene>
    <name evidence="2" type="ORF">F2A38_23540</name>
</gene>
<evidence type="ECO:0000256" key="1">
    <source>
        <dbReference type="SAM" id="SignalP"/>
    </source>
</evidence>
<feature type="chain" id="PRO_5044248215" description="Protein involved in meta-pathway of phenol degradation" evidence="1">
    <location>
        <begin position="31"/>
        <end position="333"/>
    </location>
</feature>
<dbReference type="AlphaFoldDB" id="A0AB34C494"/>
<evidence type="ECO:0000313" key="2">
    <source>
        <dbReference type="EMBL" id="KAA5839823.1"/>
    </source>
</evidence>
<keyword evidence="1" id="KW-0732">Signal</keyword>
<proteinExistence type="predicted"/>
<dbReference type="InterPro" id="IPR025737">
    <property type="entry name" value="FApF"/>
</dbReference>
<name>A0AB34C494_9PSED</name>